<dbReference type="EMBL" id="HBIA01015796">
    <property type="protein sequence ID" value="CAE0236085.1"/>
    <property type="molecule type" value="Transcribed_RNA"/>
</dbReference>
<dbReference type="AlphaFoldDB" id="A0A7S3CSB6"/>
<proteinExistence type="predicted"/>
<sequence>MIIGLSLDLSLSDLLVLLQEGGRLLGGRHVDGSVIAGGALARGLREGGLDVARAEHLDQRILLIILHLSVGGAIGDSPVESGDALLLGDGLEVDGVDGAEEGGGGEECEVDEGGSH</sequence>
<organism evidence="2">
    <name type="scientific">Strombidium rassoulzadegani</name>
    <dbReference type="NCBI Taxonomy" id="1082188"/>
    <lineage>
        <taxon>Eukaryota</taxon>
        <taxon>Sar</taxon>
        <taxon>Alveolata</taxon>
        <taxon>Ciliophora</taxon>
        <taxon>Intramacronucleata</taxon>
        <taxon>Spirotrichea</taxon>
        <taxon>Oligotrichia</taxon>
        <taxon>Strombidiidae</taxon>
        <taxon>Strombidium</taxon>
    </lineage>
</organism>
<evidence type="ECO:0000313" key="2">
    <source>
        <dbReference type="EMBL" id="CAE0236085.1"/>
    </source>
</evidence>
<evidence type="ECO:0000256" key="1">
    <source>
        <dbReference type="SAM" id="MobiDB-lite"/>
    </source>
</evidence>
<accession>A0A7S3CSB6</accession>
<gene>
    <name evidence="2" type="ORF">SRAS04492_LOCUS7892</name>
</gene>
<reference evidence="2" key="1">
    <citation type="submission" date="2021-01" db="EMBL/GenBank/DDBJ databases">
        <authorList>
            <person name="Corre E."/>
            <person name="Pelletier E."/>
            <person name="Niang G."/>
            <person name="Scheremetjew M."/>
            <person name="Finn R."/>
            <person name="Kale V."/>
            <person name="Holt S."/>
            <person name="Cochrane G."/>
            <person name="Meng A."/>
            <person name="Brown T."/>
            <person name="Cohen L."/>
        </authorList>
    </citation>
    <scope>NUCLEOTIDE SEQUENCE</scope>
    <source>
        <strain evidence="2">Ras09</strain>
    </source>
</reference>
<protein>
    <submittedName>
        <fullName evidence="2">Uncharacterized protein</fullName>
    </submittedName>
</protein>
<feature type="region of interest" description="Disordered" evidence="1">
    <location>
        <begin position="95"/>
        <end position="116"/>
    </location>
</feature>
<name>A0A7S3CSB6_9SPIT</name>